<dbReference type="AlphaFoldDB" id="C0QH54"/>
<dbReference type="HOGENOM" id="CLU_2600298_0_0_7"/>
<dbReference type="RefSeq" id="WP_015904467.1">
    <property type="nucleotide sequence ID" value="NC_012108.1"/>
</dbReference>
<keyword evidence="2" id="KW-1185">Reference proteome</keyword>
<dbReference type="Proteomes" id="UP000000442">
    <property type="component" value="Chromosome"/>
</dbReference>
<protein>
    <submittedName>
        <fullName evidence="1">Uncharacterized protein</fullName>
    </submittedName>
</protein>
<dbReference type="KEGG" id="dat:HRM2_26090"/>
<evidence type="ECO:0000313" key="1">
    <source>
        <dbReference type="EMBL" id="ACN15703.1"/>
    </source>
</evidence>
<dbReference type="EMBL" id="CP001087">
    <property type="protein sequence ID" value="ACN15703.1"/>
    <property type="molecule type" value="Genomic_DNA"/>
</dbReference>
<gene>
    <name evidence="1" type="ordered locus">HRM2_26090</name>
</gene>
<evidence type="ECO:0000313" key="2">
    <source>
        <dbReference type="Proteomes" id="UP000000442"/>
    </source>
</evidence>
<dbReference type="OrthoDB" id="5422918at2"/>
<organism evidence="1 2">
    <name type="scientific">Desulforapulum autotrophicum (strain ATCC 43914 / DSM 3382 / VKM B-1955 / HRM2)</name>
    <name type="common">Desulfobacterium autotrophicum</name>
    <dbReference type="NCBI Taxonomy" id="177437"/>
    <lineage>
        <taxon>Bacteria</taxon>
        <taxon>Pseudomonadati</taxon>
        <taxon>Thermodesulfobacteriota</taxon>
        <taxon>Desulfobacteria</taxon>
        <taxon>Desulfobacterales</taxon>
        <taxon>Desulfobacteraceae</taxon>
        <taxon>Desulforapulum</taxon>
    </lineage>
</organism>
<accession>C0QH54</accession>
<reference evidence="1 2" key="1">
    <citation type="journal article" date="2009" name="Environ. Microbiol.">
        <title>Genome sequence of Desulfobacterium autotrophicum HRM2, a marine sulfate reducer oxidizing organic carbon completely to carbon dioxide.</title>
        <authorList>
            <person name="Strittmatter A.W."/>
            <person name="Liesegang H."/>
            <person name="Rabus R."/>
            <person name="Decker I."/>
            <person name="Amann J."/>
            <person name="Andres S."/>
            <person name="Henne A."/>
            <person name="Fricke W.F."/>
            <person name="Martinez-Arias R."/>
            <person name="Bartels D."/>
            <person name="Goesmann A."/>
            <person name="Krause L."/>
            <person name="Puehler A."/>
            <person name="Klenk H.P."/>
            <person name="Richter M."/>
            <person name="Schuler M."/>
            <person name="Gloeckner F.O."/>
            <person name="Meyerdierks A."/>
            <person name="Gottschalk G."/>
            <person name="Amann R."/>
        </authorList>
    </citation>
    <scope>NUCLEOTIDE SEQUENCE [LARGE SCALE GENOMIC DNA]</scope>
    <source>
        <strain evidence="2">ATCC 43914 / DSM 3382 / HRM2</strain>
    </source>
</reference>
<proteinExistence type="predicted"/>
<dbReference type="STRING" id="177437.HRM2_26090"/>
<sequence>MCSTVVGKKNIRNRTLERIEKELTAFEKQSGKAQLKTKYALMPHRSMGRYLKEFKSGKLKVDRSKVKREAKLRTNCFSA</sequence>
<name>C0QH54_DESAH</name>